<keyword evidence="2" id="KW-1185">Reference proteome</keyword>
<dbReference type="EMBL" id="CM055100">
    <property type="protein sequence ID" value="KAJ7545449.1"/>
    <property type="molecule type" value="Genomic_DNA"/>
</dbReference>
<comment type="caution">
    <text evidence="1">The sequence shown here is derived from an EMBL/GenBank/DDBJ whole genome shotgun (WGS) entry which is preliminary data.</text>
</comment>
<accession>A0ACC2CTW1</accession>
<proteinExistence type="predicted"/>
<organism evidence="1 2">
    <name type="scientific">Diphasiastrum complanatum</name>
    <name type="common">Issler's clubmoss</name>
    <name type="synonym">Lycopodium complanatum</name>
    <dbReference type="NCBI Taxonomy" id="34168"/>
    <lineage>
        <taxon>Eukaryota</taxon>
        <taxon>Viridiplantae</taxon>
        <taxon>Streptophyta</taxon>
        <taxon>Embryophyta</taxon>
        <taxon>Tracheophyta</taxon>
        <taxon>Lycopodiopsida</taxon>
        <taxon>Lycopodiales</taxon>
        <taxon>Lycopodiaceae</taxon>
        <taxon>Lycopodioideae</taxon>
        <taxon>Diphasiastrum</taxon>
    </lineage>
</organism>
<sequence>MAPINSVVSLDTKSHVAAPRSSSHSAALSASNPQFSFRPLDSAHFGLGSSFKTNSLIRKSLSLHQRNSAKQRVDCRCPRASAYPLNWENISGSSLYAILGVEQSVDIPEIKRAYRKMASRYHPDVCPAVDVSECTEKFLHLQNAYKVLSDPELRAHYDRHMTNFFDTGIEFSRSGRLRSEVVKEHWMRASWKPQWEAQVGNLRWRHAASAQEGSHCSTWGARMRKQNRLINVAL</sequence>
<dbReference type="Proteomes" id="UP001162992">
    <property type="component" value="Chromosome 9"/>
</dbReference>
<gene>
    <name evidence="1" type="ORF">O6H91_09G120200</name>
</gene>
<evidence type="ECO:0000313" key="2">
    <source>
        <dbReference type="Proteomes" id="UP001162992"/>
    </source>
</evidence>
<name>A0ACC2CTW1_DIPCM</name>
<protein>
    <submittedName>
        <fullName evidence="1">Uncharacterized protein</fullName>
    </submittedName>
</protein>
<evidence type="ECO:0000313" key="1">
    <source>
        <dbReference type="EMBL" id="KAJ7545449.1"/>
    </source>
</evidence>
<reference evidence="2" key="1">
    <citation type="journal article" date="2024" name="Proc. Natl. Acad. Sci. U.S.A.">
        <title>Extraordinary preservation of gene collinearity over three hundred million years revealed in homosporous lycophytes.</title>
        <authorList>
            <person name="Li C."/>
            <person name="Wickell D."/>
            <person name="Kuo L.Y."/>
            <person name="Chen X."/>
            <person name="Nie B."/>
            <person name="Liao X."/>
            <person name="Peng D."/>
            <person name="Ji J."/>
            <person name="Jenkins J."/>
            <person name="Williams M."/>
            <person name="Shu S."/>
            <person name="Plott C."/>
            <person name="Barry K."/>
            <person name="Rajasekar S."/>
            <person name="Grimwood J."/>
            <person name="Han X."/>
            <person name="Sun S."/>
            <person name="Hou Z."/>
            <person name="He W."/>
            <person name="Dai G."/>
            <person name="Sun C."/>
            <person name="Schmutz J."/>
            <person name="Leebens-Mack J.H."/>
            <person name="Li F.W."/>
            <person name="Wang L."/>
        </authorList>
    </citation>
    <scope>NUCLEOTIDE SEQUENCE [LARGE SCALE GENOMIC DNA]</scope>
    <source>
        <strain evidence="2">cv. PW_Plant_1</strain>
    </source>
</reference>